<evidence type="ECO:0000256" key="7">
    <source>
        <dbReference type="SAM" id="MobiDB-lite"/>
    </source>
</evidence>
<feature type="transmembrane region" description="Helical" evidence="8">
    <location>
        <begin position="238"/>
        <end position="261"/>
    </location>
</feature>
<feature type="domain" description="Citrate transporter-like" evidence="9">
    <location>
        <begin position="118"/>
        <end position="365"/>
    </location>
</feature>
<dbReference type="InterPro" id="IPR004680">
    <property type="entry name" value="Cit_transptr-like_dom"/>
</dbReference>
<dbReference type="PANTHER" id="PTHR43302:SF5">
    <property type="entry name" value="TRANSPORTER ARSB-RELATED"/>
    <property type="match status" value="1"/>
</dbReference>
<feature type="compositionally biased region" description="Polar residues" evidence="7">
    <location>
        <begin position="449"/>
        <end position="461"/>
    </location>
</feature>
<evidence type="ECO:0000256" key="6">
    <source>
        <dbReference type="ARBA" id="ARBA00023136"/>
    </source>
</evidence>
<evidence type="ECO:0000313" key="11">
    <source>
        <dbReference type="Proteomes" id="UP000886653"/>
    </source>
</evidence>
<dbReference type="AlphaFoldDB" id="A0A9P6NN71"/>
<sequence>MVLAQPSRAIDGFSIFGLVVFVASIIPVLWPIKIRFGNRLSRHLRQLAIRSRVLDRPLVHDRSDVNGSDPVQLYPSWYLPLDLTLSPPLGVLVLLCTTTIDGSVIRTGVLGDGDSKPYDVLVLFICLAYLATALDSTGALRSLAVYVSNQSNGSGPQLYLILYCFFFISGIIFGNDPIILSGTAFLAYFLKNCGITDPTAWIFMEFVSSNIASAVLVSSNPTNVLIAQAFKLNFLTGFTKYTILPSLASAVIGFIILYSIFRILSRSVPDSHLPSSPNHQVQFDSSPQTLWGWIWKPWKLIPRANYIPDRLNVPRTDPRSVLTDSRGAVFHASLMVVTLILLVGTSFLKGVAVWEVALPAGVLALGRDLLVDGFSSRDRSGAIRKPDNEHAPSCTSGLELEAIGTQKKAQSTPNEITDRPRTSSDTVGETNLNDLQLDTLGSATKALSATGETTAGRQASSENDRVSGPSNSHRPCSNVEQTRSLSSSRWTIESCIRVISKRLPRTSKTVYALPLPLLPFALSIFILVRSLVYLGWVRVWAKALGSLCSGPVWTSYVIGFVGSLVLCPFAGTNIGATILMVEIIRDDGFKFHPQIANEPKTLRAAIFTTAMASNVGAFSFTLPSSLAGLLWHQILSQKAIVVRRRSFLGWNLIPVLVLSFVAYSVVAIEVMYLF</sequence>
<feature type="transmembrane region" description="Helical" evidence="8">
    <location>
        <begin position="200"/>
        <end position="218"/>
    </location>
</feature>
<evidence type="ECO:0000256" key="8">
    <source>
        <dbReference type="SAM" id="Phobius"/>
    </source>
</evidence>
<feature type="transmembrane region" description="Helical" evidence="8">
    <location>
        <begin position="556"/>
        <end position="581"/>
    </location>
</feature>
<feature type="region of interest" description="Disordered" evidence="7">
    <location>
        <begin position="404"/>
        <end position="431"/>
    </location>
</feature>
<dbReference type="OrthoDB" id="442352at2759"/>
<accession>A0A9P6NN71</accession>
<protein>
    <recommendedName>
        <fullName evidence="9">Citrate transporter-like domain-containing protein</fullName>
    </recommendedName>
</protein>
<organism evidence="10 11">
    <name type="scientific">Cronartium quercuum f. sp. fusiforme G11</name>
    <dbReference type="NCBI Taxonomy" id="708437"/>
    <lineage>
        <taxon>Eukaryota</taxon>
        <taxon>Fungi</taxon>
        <taxon>Dikarya</taxon>
        <taxon>Basidiomycota</taxon>
        <taxon>Pucciniomycotina</taxon>
        <taxon>Pucciniomycetes</taxon>
        <taxon>Pucciniales</taxon>
        <taxon>Coleosporiaceae</taxon>
        <taxon>Cronartium</taxon>
    </lineage>
</organism>
<feature type="transmembrane region" description="Helical" evidence="8">
    <location>
        <begin position="652"/>
        <end position="673"/>
    </location>
</feature>
<dbReference type="Proteomes" id="UP000886653">
    <property type="component" value="Unassembled WGS sequence"/>
</dbReference>
<feature type="transmembrane region" description="Helical" evidence="8">
    <location>
        <begin position="328"/>
        <end position="345"/>
    </location>
</feature>
<feature type="transmembrane region" description="Helical" evidence="8">
    <location>
        <begin position="12"/>
        <end position="32"/>
    </location>
</feature>
<feature type="compositionally biased region" description="Polar residues" evidence="7">
    <location>
        <begin position="468"/>
        <end position="480"/>
    </location>
</feature>
<keyword evidence="5 8" id="KW-1133">Transmembrane helix</keyword>
<keyword evidence="11" id="KW-1185">Reference proteome</keyword>
<keyword evidence="4 8" id="KW-0812">Transmembrane</keyword>
<dbReference type="GO" id="GO:0005886">
    <property type="term" value="C:plasma membrane"/>
    <property type="evidence" value="ECO:0007669"/>
    <property type="project" value="UniProtKB-SubCell"/>
</dbReference>
<name>A0A9P6NN71_9BASI</name>
<keyword evidence="3" id="KW-1003">Cell membrane</keyword>
<feature type="region of interest" description="Disordered" evidence="7">
    <location>
        <begin position="449"/>
        <end position="480"/>
    </location>
</feature>
<evidence type="ECO:0000256" key="1">
    <source>
        <dbReference type="ARBA" id="ARBA00004651"/>
    </source>
</evidence>
<keyword evidence="6 8" id="KW-0472">Membrane</keyword>
<dbReference type="EMBL" id="MU167250">
    <property type="protein sequence ID" value="KAG0147227.1"/>
    <property type="molecule type" value="Genomic_DNA"/>
</dbReference>
<comment type="caution">
    <text evidence="10">The sequence shown here is derived from an EMBL/GenBank/DDBJ whole genome shotgun (WGS) entry which is preliminary data.</text>
</comment>
<evidence type="ECO:0000256" key="2">
    <source>
        <dbReference type="ARBA" id="ARBA00022448"/>
    </source>
</evidence>
<evidence type="ECO:0000256" key="5">
    <source>
        <dbReference type="ARBA" id="ARBA00022989"/>
    </source>
</evidence>
<feature type="transmembrane region" description="Helical" evidence="8">
    <location>
        <begin position="160"/>
        <end position="188"/>
    </location>
</feature>
<dbReference type="PANTHER" id="PTHR43302">
    <property type="entry name" value="TRANSPORTER ARSB-RELATED"/>
    <property type="match status" value="1"/>
</dbReference>
<evidence type="ECO:0000259" key="9">
    <source>
        <dbReference type="Pfam" id="PF03600"/>
    </source>
</evidence>
<dbReference type="Pfam" id="PF03600">
    <property type="entry name" value="CitMHS"/>
    <property type="match status" value="1"/>
</dbReference>
<dbReference type="GO" id="GO:0055085">
    <property type="term" value="P:transmembrane transport"/>
    <property type="evidence" value="ECO:0007669"/>
    <property type="project" value="InterPro"/>
</dbReference>
<evidence type="ECO:0000313" key="10">
    <source>
        <dbReference type="EMBL" id="KAG0147227.1"/>
    </source>
</evidence>
<feature type="transmembrane region" description="Helical" evidence="8">
    <location>
        <begin position="120"/>
        <end position="140"/>
    </location>
</feature>
<feature type="transmembrane region" description="Helical" evidence="8">
    <location>
        <begin position="510"/>
        <end position="536"/>
    </location>
</feature>
<comment type="subcellular location">
    <subcellularLocation>
        <location evidence="1">Cell membrane</location>
        <topology evidence="1">Multi-pass membrane protein</topology>
    </subcellularLocation>
</comment>
<reference evidence="10" key="1">
    <citation type="submission" date="2013-11" db="EMBL/GenBank/DDBJ databases">
        <title>Genome sequence of the fusiform rust pathogen reveals effectors for host alternation and coevolution with pine.</title>
        <authorList>
            <consortium name="DOE Joint Genome Institute"/>
            <person name="Smith K."/>
            <person name="Pendleton A."/>
            <person name="Kubisiak T."/>
            <person name="Anderson C."/>
            <person name="Salamov A."/>
            <person name="Aerts A."/>
            <person name="Riley R."/>
            <person name="Clum A."/>
            <person name="Lindquist E."/>
            <person name="Ence D."/>
            <person name="Campbell M."/>
            <person name="Kronenberg Z."/>
            <person name="Feau N."/>
            <person name="Dhillon B."/>
            <person name="Hamelin R."/>
            <person name="Burleigh J."/>
            <person name="Smith J."/>
            <person name="Yandell M."/>
            <person name="Nelson C."/>
            <person name="Grigoriev I."/>
            <person name="Davis J."/>
        </authorList>
    </citation>
    <scope>NUCLEOTIDE SEQUENCE</scope>
    <source>
        <strain evidence="10">G11</strain>
    </source>
</reference>
<evidence type="ECO:0000256" key="4">
    <source>
        <dbReference type="ARBA" id="ARBA00022692"/>
    </source>
</evidence>
<proteinExistence type="predicted"/>
<gene>
    <name evidence="10" type="ORF">CROQUDRAFT_656337</name>
</gene>
<keyword evidence="2" id="KW-0813">Transport</keyword>
<evidence type="ECO:0000256" key="3">
    <source>
        <dbReference type="ARBA" id="ARBA00022475"/>
    </source>
</evidence>